<dbReference type="GO" id="GO:0016020">
    <property type="term" value="C:membrane"/>
    <property type="evidence" value="ECO:0007669"/>
    <property type="project" value="UniProtKB-SubCell"/>
</dbReference>
<comment type="caution">
    <text evidence="6">The sequence shown here is derived from an EMBL/GenBank/DDBJ whole genome shotgun (WGS) entry which is preliminary data.</text>
</comment>
<keyword evidence="2 5" id="KW-0812">Transmembrane</keyword>
<reference evidence="6 7" key="1">
    <citation type="journal article" date="2016" name="Nat. Commun.">
        <title>Thousands of microbial genomes shed light on interconnected biogeochemical processes in an aquifer system.</title>
        <authorList>
            <person name="Anantharaman K."/>
            <person name="Brown C.T."/>
            <person name="Hug L.A."/>
            <person name="Sharon I."/>
            <person name="Castelle C.J."/>
            <person name="Probst A.J."/>
            <person name="Thomas B.C."/>
            <person name="Singh A."/>
            <person name="Wilkins M.J."/>
            <person name="Karaoz U."/>
            <person name="Brodie E.L."/>
            <person name="Williams K.H."/>
            <person name="Hubbard S.S."/>
            <person name="Banfield J.F."/>
        </authorList>
    </citation>
    <scope>NUCLEOTIDE SEQUENCE [LARGE SCALE GENOMIC DNA]</scope>
</reference>
<evidence type="ECO:0008006" key="8">
    <source>
        <dbReference type="Google" id="ProtNLM"/>
    </source>
</evidence>
<keyword evidence="4 5" id="KW-0472">Membrane</keyword>
<organism evidence="6 7">
    <name type="scientific">Candidatus Gottesmanbacteria bacterium RIFCSPHIGHO2_01_FULL_39_10</name>
    <dbReference type="NCBI Taxonomy" id="1798375"/>
    <lineage>
        <taxon>Bacteria</taxon>
        <taxon>Candidatus Gottesmaniibacteriota</taxon>
    </lineage>
</organism>
<gene>
    <name evidence="6" type="ORF">A2773_01940</name>
</gene>
<feature type="transmembrane region" description="Helical" evidence="5">
    <location>
        <begin position="116"/>
        <end position="141"/>
    </location>
</feature>
<feature type="transmembrane region" description="Helical" evidence="5">
    <location>
        <begin position="66"/>
        <end position="87"/>
    </location>
</feature>
<sequence>MLISIVLASLFVSLISVTAGLLLIWRKLLTNTYIPYLVSFAAGVMLATAFLDLLPEALEGNKNGNIFIFTLVGIIIFFFLERFFLWFHHHDDTHERKPSANLVLLGDGLHNFFDGVAIASVFLVSPASGIAATLAIALHEIPQEMSDFSILIHGGMGQNRALVYNFVSAITALLGALSGYFFLTTLENFLPFFIAFAAGMFIYIACSDLIPDMHQTFRKQKGWIQSVPFIFGILLTYILVVFLER</sequence>
<dbReference type="Proteomes" id="UP000177383">
    <property type="component" value="Unassembled WGS sequence"/>
</dbReference>
<keyword evidence="3 5" id="KW-1133">Transmembrane helix</keyword>
<evidence type="ECO:0000256" key="5">
    <source>
        <dbReference type="SAM" id="Phobius"/>
    </source>
</evidence>
<evidence type="ECO:0000256" key="3">
    <source>
        <dbReference type="ARBA" id="ARBA00022989"/>
    </source>
</evidence>
<evidence type="ECO:0000256" key="1">
    <source>
        <dbReference type="ARBA" id="ARBA00004141"/>
    </source>
</evidence>
<proteinExistence type="predicted"/>
<dbReference type="AlphaFoldDB" id="A0A1F5ZKD1"/>
<name>A0A1F5ZKD1_9BACT</name>
<comment type="subcellular location">
    <subcellularLocation>
        <location evidence="1">Membrane</location>
        <topology evidence="1">Multi-pass membrane protein</topology>
    </subcellularLocation>
</comment>
<feature type="transmembrane region" description="Helical" evidence="5">
    <location>
        <begin position="222"/>
        <end position="243"/>
    </location>
</feature>
<dbReference type="Pfam" id="PF02535">
    <property type="entry name" value="Zip"/>
    <property type="match status" value="1"/>
</dbReference>
<dbReference type="PANTHER" id="PTHR16950">
    <property type="entry name" value="ZINC TRANSPORTER SLC39A7 HISTIDINE-RICH MEMBRANE PROTEIN KE4"/>
    <property type="match status" value="1"/>
</dbReference>
<dbReference type="GO" id="GO:0046873">
    <property type="term" value="F:metal ion transmembrane transporter activity"/>
    <property type="evidence" value="ECO:0007669"/>
    <property type="project" value="InterPro"/>
</dbReference>
<accession>A0A1F5ZKD1</accession>
<evidence type="ECO:0000313" key="7">
    <source>
        <dbReference type="Proteomes" id="UP000177383"/>
    </source>
</evidence>
<evidence type="ECO:0000256" key="2">
    <source>
        <dbReference type="ARBA" id="ARBA00022692"/>
    </source>
</evidence>
<feature type="transmembrane region" description="Helical" evidence="5">
    <location>
        <begin position="189"/>
        <end position="210"/>
    </location>
</feature>
<dbReference type="InterPro" id="IPR003689">
    <property type="entry name" value="ZIP"/>
</dbReference>
<feature type="transmembrane region" description="Helical" evidence="5">
    <location>
        <begin position="162"/>
        <end position="183"/>
    </location>
</feature>
<evidence type="ECO:0000256" key="4">
    <source>
        <dbReference type="ARBA" id="ARBA00023136"/>
    </source>
</evidence>
<evidence type="ECO:0000313" key="6">
    <source>
        <dbReference type="EMBL" id="OGG12949.1"/>
    </source>
</evidence>
<protein>
    <recommendedName>
        <fullName evidence="8">ZIP zinc transporter</fullName>
    </recommendedName>
</protein>
<dbReference type="STRING" id="1798375.A2773_01940"/>
<dbReference type="PANTHER" id="PTHR16950:SF16">
    <property type="entry name" value="ZINC TRANSPORTER ZIP13"/>
    <property type="match status" value="1"/>
</dbReference>
<dbReference type="EMBL" id="MFJE01000068">
    <property type="protein sequence ID" value="OGG12949.1"/>
    <property type="molecule type" value="Genomic_DNA"/>
</dbReference>
<feature type="transmembrane region" description="Helical" evidence="5">
    <location>
        <begin position="36"/>
        <end position="54"/>
    </location>
</feature>